<evidence type="ECO:0000313" key="1">
    <source>
        <dbReference type="EMBL" id="WNY28081.1"/>
    </source>
</evidence>
<organism evidence="1 2">
    <name type="scientific">Methanimicrococcus stummii</name>
    <dbReference type="NCBI Taxonomy" id="3028294"/>
    <lineage>
        <taxon>Archaea</taxon>
        <taxon>Methanobacteriati</taxon>
        <taxon>Methanobacteriota</taxon>
        <taxon>Stenosarchaea group</taxon>
        <taxon>Methanomicrobia</taxon>
        <taxon>Methanosarcinales</taxon>
        <taxon>Methanosarcinaceae</taxon>
        <taxon>Methanimicrococcus</taxon>
    </lineage>
</organism>
<dbReference type="GeneID" id="85196714"/>
<evidence type="ECO:0000313" key="2">
    <source>
        <dbReference type="Proteomes" id="UP001302662"/>
    </source>
</evidence>
<dbReference type="EMBL" id="CP131062">
    <property type="protein sequence ID" value="WNY28081.1"/>
    <property type="molecule type" value="Genomic_DNA"/>
</dbReference>
<dbReference type="KEGG" id="mees:MmiEs2_02620"/>
<keyword evidence="2" id="KW-1185">Reference proteome</keyword>
<reference evidence="1 2" key="1">
    <citation type="submission" date="2023-07" db="EMBL/GenBank/DDBJ databases">
        <title>Closed genome sequence of Methanimicrococcus sp. Es2.</title>
        <authorList>
            <person name="Protasov E."/>
            <person name="Platt K."/>
            <person name="Reeh H."/>
            <person name="Poehlein A."/>
            <person name="Daniel R."/>
            <person name="Brune A."/>
        </authorList>
    </citation>
    <scope>NUCLEOTIDE SEQUENCE [LARGE SCALE GENOMIC DNA]</scope>
    <source>
        <strain evidence="1 2">Es2</strain>
    </source>
</reference>
<proteinExistence type="predicted"/>
<sequence length="181" mass="21062">MDLTDNNQILTLIQYQKQNLAIENFKYYQTILEDYYVPSNKLLKQVRKDLNEFRAELKKDYELDSKFRHVSVLKYHEGLAKIVDEFIVKGQKLNNDHPYVGKEFNKDSIVVVISLESIKNLLTEQVFITHIDTGDVLKGFEKADAALLRLIELSESVITNIVRSLVTINSDLKRDFSNYCL</sequence>
<name>A0AA96VGR0_9EURY</name>
<accession>A0AA96VGR0</accession>
<dbReference type="RefSeq" id="WP_316559637.1">
    <property type="nucleotide sequence ID" value="NZ_CP131062.1"/>
</dbReference>
<protein>
    <submittedName>
        <fullName evidence="1">Uncharacterized protein</fullName>
    </submittedName>
</protein>
<gene>
    <name evidence="1" type="ORF">MmiEs2_02620</name>
</gene>
<dbReference type="AlphaFoldDB" id="A0AA96VGR0"/>
<dbReference type="Proteomes" id="UP001302662">
    <property type="component" value="Chromosome"/>
</dbReference>